<comment type="caution">
    <text evidence="4">The sequence shown here is derived from an EMBL/GenBank/DDBJ whole genome shotgun (WGS) entry which is preliminary data.</text>
</comment>
<accession>A0ABD3PVB4</accession>
<keyword evidence="2" id="KW-0732">Signal</keyword>
<sequence length="349" mass="38656">MSPATQRSRRFLHAFVLALQCVRSGAGFVSRRHSTTIAIQQKHREGGFFRDFLPTRQPTQYSNTKVHTSRFFSHKNEDDDLGSVHGEGREAQKKSKQEDSRGSLRRSHPVDIQRLMQVMGTSPRRIFLSVGSSLTIALIANFFGITSSILSLLPEDFSENFGLDYVYPRDGFKRVTAQSNTGRGSIAKCSFLIPKEWVADTGLALAQAQRKVKDVDLSMNSNSKSGVLPDAAFGPPGRNGDTNVSVIINTGVQNFSLKKSLGSPTDAAGFLISTKFRRPTTLLSAYEDSRGRYQFEYFVDRGERASPLRAISVIAEGSDGNSYITLTVVSPSNKMDERLRKIVKSFKLS</sequence>
<proteinExistence type="predicted"/>
<evidence type="ECO:0000256" key="2">
    <source>
        <dbReference type="SAM" id="SignalP"/>
    </source>
</evidence>
<dbReference type="AlphaFoldDB" id="A0ABD3PVB4"/>
<dbReference type="PANTHER" id="PTHR31407">
    <property type="match status" value="1"/>
</dbReference>
<dbReference type="Pfam" id="PF01789">
    <property type="entry name" value="PsbP"/>
    <property type="match status" value="1"/>
</dbReference>
<reference evidence="4 5" key="1">
    <citation type="journal article" date="2020" name="G3 (Bethesda)">
        <title>Improved Reference Genome for Cyclotella cryptica CCMP332, a Model for Cell Wall Morphogenesis, Salinity Adaptation, and Lipid Production in Diatoms (Bacillariophyta).</title>
        <authorList>
            <person name="Roberts W.R."/>
            <person name="Downey K.M."/>
            <person name="Ruck E.C."/>
            <person name="Traller J.C."/>
            <person name="Alverson A.J."/>
        </authorList>
    </citation>
    <scope>NUCLEOTIDE SEQUENCE [LARGE SCALE GENOMIC DNA]</scope>
    <source>
        <strain evidence="4 5">CCMP332</strain>
    </source>
</reference>
<feature type="region of interest" description="Disordered" evidence="1">
    <location>
        <begin position="59"/>
        <end position="106"/>
    </location>
</feature>
<feature type="compositionally biased region" description="Basic and acidic residues" evidence="1">
    <location>
        <begin position="86"/>
        <end position="102"/>
    </location>
</feature>
<protein>
    <recommendedName>
        <fullName evidence="3">PsbP C-terminal domain-containing protein</fullName>
    </recommendedName>
</protein>
<evidence type="ECO:0000256" key="1">
    <source>
        <dbReference type="SAM" id="MobiDB-lite"/>
    </source>
</evidence>
<keyword evidence="5" id="KW-1185">Reference proteome</keyword>
<evidence type="ECO:0000313" key="4">
    <source>
        <dbReference type="EMBL" id="KAL3791677.1"/>
    </source>
</evidence>
<evidence type="ECO:0000259" key="3">
    <source>
        <dbReference type="Pfam" id="PF01789"/>
    </source>
</evidence>
<dbReference type="InterPro" id="IPR002683">
    <property type="entry name" value="PsbP_C"/>
</dbReference>
<feature type="domain" description="PsbP C-terminal" evidence="3">
    <location>
        <begin position="190"/>
        <end position="347"/>
    </location>
</feature>
<feature type="chain" id="PRO_5044795446" description="PsbP C-terminal domain-containing protein" evidence="2">
    <location>
        <begin position="28"/>
        <end position="349"/>
    </location>
</feature>
<feature type="signal peptide" evidence="2">
    <location>
        <begin position="1"/>
        <end position="27"/>
    </location>
</feature>
<organism evidence="4 5">
    <name type="scientific">Cyclotella cryptica</name>
    <dbReference type="NCBI Taxonomy" id="29204"/>
    <lineage>
        <taxon>Eukaryota</taxon>
        <taxon>Sar</taxon>
        <taxon>Stramenopiles</taxon>
        <taxon>Ochrophyta</taxon>
        <taxon>Bacillariophyta</taxon>
        <taxon>Coscinodiscophyceae</taxon>
        <taxon>Thalassiosirophycidae</taxon>
        <taxon>Stephanodiscales</taxon>
        <taxon>Stephanodiscaceae</taxon>
        <taxon>Cyclotella</taxon>
    </lineage>
</organism>
<dbReference type="Gene3D" id="3.40.1000.10">
    <property type="entry name" value="Mog1/PsbP, alpha/beta/alpha sandwich"/>
    <property type="match status" value="1"/>
</dbReference>
<dbReference type="PANTHER" id="PTHR31407:SF16">
    <property type="entry name" value="PSBP DOMAIN-CONTAINING PROTEIN 7, CHLOROPLASTIC"/>
    <property type="match status" value="1"/>
</dbReference>
<dbReference type="Proteomes" id="UP001516023">
    <property type="component" value="Unassembled WGS sequence"/>
</dbReference>
<gene>
    <name evidence="4" type="ORF">HJC23_003934</name>
</gene>
<name>A0ABD3PVB4_9STRA</name>
<evidence type="ECO:0000313" key="5">
    <source>
        <dbReference type="Proteomes" id="UP001516023"/>
    </source>
</evidence>
<dbReference type="EMBL" id="JABMIG020000111">
    <property type="protein sequence ID" value="KAL3791677.1"/>
    <property type="molecule type" value="Genomic_DNA"/>
</dbReference>
<dbReference type="InterPro" id="IPR016123">
    <property type="entry name" value="Mog1/PsbP_a/b/a-sand"/>
</dbReference>
<dbReference type="SUPFAM" id="SSF55724">
    <property type="entry name" value="Mog1p/PsbP-like"/>
    <property type="match status" value="1"/>
</dbReference>